<evidence type="ECO:0000313" key="1">
    <source>
        <dbReference type="EMBL" id="RJF88720.1"/>
    </source>
</evidence>
<keyword evidence="2" id="KW-1185">Reference proteome</keyword>
<proteinExistence type="predicted"/>
<protein>
    <submittedName>
        <fullName evidence="1">Uncharacterized protein</fullName>
    </submittedName>
</protein>
<dbReference type="AlphaFoldDB" id="A0A418WFG1"/>
<dbReference type="Proteomes" id="UP000284605">
    <property type="component" value="Unassembled WGS sequence"/>
</dbReference>
<name>A0A418WFG1_9PROT</name>
<sequence length="146" mass="15840">MALRKLDQARTRAATITDQSNFDEGCRMVGPIKVSGNRTLATFIRDSFNDELKFAGVFDDTQTKPALNAALTRAAFSSSAGLTSGWWDLAWTLTNPTNGKSLSATIKYDFSTNFVGEIACKNVAEALVPAVQLLINKTVTSPEFRA</sequence>
<reference evidence="1 2" key="1">
    <citation type="submission" date="2018-09" db="EMBL/GenBank/DDBJ databases">
        <authorList>
            <person name="Zhu H."/>
        </authorList>
    </citation>
    <scope>NUCLEOTIDE SEQUENCE [LARGE SCALE GENOMIC DNA]</scope>
    <source>
        <strain evidence="1 2">K1W22B-8</strain>
    </source>
</reference>
<accession>A0A418WFG1</accession>
<evidence type="ECO:0000313" key="2">
    <source>
        <dbReference type="Proteomes" id="UP000284605"/>
    </source>
</evidence>
<gene>
    <name evidence="1" type="ORF">D3874_18435</name>
</gene>
<organism evidence="1 2">
    <name type="scientific">Oleomonas cavernae</name>
    <dbReference type="NCBI Taxonomy" id="2320859"/>
    <lineage>
        <taxon>Bacteria</taxon>
        <taxon>Pseudomonadati</taxon>
        <taxon>Pseudomonadota</taxon>
        <taxon>Alphaproteobacteria</taxon>
        <taxon>Acetobacterales</taxon>
        <taxon>Acetobacteraceae</taxon>
        <taxon>Oleomonas</taxon>
    </lineage>
</organism>
<dbReference type="EMBL" id="QYUK01000011">
    <property type="protein sequence ID" value="RJF88720.1"/>
    <property type="molecule type" value="Genomic_DNA"/>
</dbReference>
<comment type="caution">
    <text evidence="1">The sequence shown here is derived from an EMBL/GenBank/DDBJ whole genome shotgun (WGS) entry which is preliminary data.</text>
</comment>